<organism evidence="1 2">
    <name type="scientific">Apiosordaria backusii</name>
    <dbReference type="NCBI Taxonomy" id="314023"/>
    <lineage>
        <taxon>Eukaryota</taxon>
        <taxon>Fungi</taxon>
        <taxon>Dikarya</taxon>
        <taxon>Ascomycota</taxon>
        <taxon>Pezizomycotina</taxon>
        <taxon>Sordariomycetes</taxon>
        <taxon>Sordariomycetidae</taxon>
        <taxon>Sordariales</taxon>
        <taxon>Lasiosphaeriaceae</taxon>
        <taxon>Apiosordaria</taxon>
    </lineage>
</organism>
<accession>A0AA40ERZ4</accession>
<dbReference type="AlphaFoldDB" id="A0AA40ERZ4"/>
<dbReference type="SUPFAM" id="SSF56112">
    <property type="entry name" value="Protein kinase-like (PK-like)"/>
    <property type="match status" value="1"/>
</dbReference>
<evidence type="ECO:0000313" key="2">
    <source>
        <dbReference type="Proteomes" id="UP001172159"/>
    </source>
</evidence>
<dbReference type="PANTHER" id="PTHR37171">
    <property type="entry name" value="SERINE/THREONINE-PROTEIN KINASE YRZF-RELATED"/>
    <property type="match status" value="1"/>
</dbReference>
<proteinExistence type="predicted"/>
<dbReference type="Gene3D" id="1.10.510.10">
    <property type="entry name" value="Transferase(Phosphotransferase) domain 1"/>
    <property type="match status" value="1"/>
</dbReference>
<keyword evidence="2" id="KW-1185">Reference proteome</keyword>
<gene>
    <name evidence="1" type="ORF">B0T21DRAFT_281810</name>
</gene>
<evidence type="ECO:0008006" key="3">
    <source>
        <dbReference type="Google" id="ProtNLM"/>
    </source>
</evidence>
<sequence>MDEDDGQPLQVASPPLEFRIGGQLVFAQTSKLLDPRRTVYRLELKQPLFLPLIQFFATCCPRIRTYYPGWFLPPIIILKKRKVGWEDEFDREKQVYEVLKPLQGTVIPYLYGEGVYDGSPALVLSFIRGKTVYELLREGRLPEDKDLEALRNSLEDALRALTGYGVEYTDMKTDNFLLTDDGRATVVDLEQAELNRANVWEGSTNSANVEHLMYQLREPRRLALRRSPGQGLLPIPSAAKGRLVHYHTSTTKREMELFGGGGSG</sequence>
<dbReference type="EMBL" id="JAUKTV010000002">
    <property type="protein sequence ID" value="KAK0744428.1"/>
    <property type="molecule type" value="Genomic_DNA"/>
</dbReference>
<dbReference type="Proteomes" id="UP001172159">
    <property type="component" value="Unassembled WGS sequence"/>
</dbReference>
<dbReference type="PROSITE" id="PS00108">
    <property type="entry name" value="PROTEIN_KINASE_ST"/>
    <property type="match status" value="1"/>
</dbReference>
<name>A0AA40ERZ4_9PEZI</name>
<evidence type="ECO:0000313" key="1">
    <source>
        <dbReference type="EMBL" id="KAK0744428.1"/>
    </source>
</evidence>
<reference evidence="1" key="1">
    <citation type="submission" date="2023-06" db="EMBL/GenBank/DDBJ databases">
        <title>Genome-scale phylogeny and comparative genomics of the fungal order Sordariales.</title>
        <authorList>
            <consortium name="Lawrence Berkeley National Laboratory"/>
            <person name="Hensen N."/>
            <person name="Bonometti L."/>
            <person name="Westerberg I."/>
            <person name="Brannstrom I.O."/>
            <person name="Guillou S."/>
            <person name="Cros-Aarteil S."/>
            <person name="Calhoun S."/>
            <person name="Haridas S."/>
            <person name="Kuo A."/>
            <person name="Mondo S."/>
            <person name="Pangilinan J."/>
            <person name="Riley R."/>
            <person name="Labutti K."/>
            <person name="Andreopoulos B."/>
            <person name="Lipzen A."/>
            <person name="Chen C."/>
            <person name="Yanf M."/>
            <person name="Daum C."/>
            <person name="Ng V."/>
            <person name="Clum A."/>
            <person name="Steindorff A."/>
            <person name="Ohm R."/>
            <person name="Martin F."/>
            <person name="Silar P."/>
            <person name="Natvig D."/>
            <person name="Lalanne C."/>
            <person name="Gautier V."/>
            <person name="Ament-Velasquez S.L."/>
            <person name="Kruys A."/>
            <person name="Hutchinson M.I."/>
            <person name="Powell A.J."/>
            <person name="Barry K."/>
            <person name="Miller A.N."/>
            <person name="Grigoriev I.V."/>
            <person name="Debuchy R."/>
            <person name="Gladieux P."/>
            <person name="Thoren M.H."/>
            <person name="Johannesson H."/>
        </authorList>
    </citation>
    <scope>NUCLEOTIDE SEQUENCE</scope>
    <source>
        <strain evidence="1">CBS 540.89</strain>
    </source>
</reference>
<dbReference type="InterPro" id="IPR011009">
    <property type="entry name" value="Kinase-like_dom_sf"/>
</dbReference>
<dbReference type="InterPro" id="IPR052396">
    <property type="entry name" value="Meiotic_Drive_Suppr_Kinase"/>
</dbReference>
<comment type="caution">
    <text evidence="1">The sequence shown here is derived from an EMBL/GenBank/DDBJ whole genome shotgun (WGS) entry which is preliminary data.</text>
</comment>
<dbReference type="PANTHER" id="PTHR37171:SF1">
    <property type="entry name" value="SERINE_THREONINE-PROTEIN KINASE YRZF-RELATED"/>
    <property type="match status" value="1"/>
</dbReference>
<protein>
    <recommendedName>
        <fullName evidence="3">Protein kinase domain-containing protein</fullName>
    </recommendedName>
</protein>
<dbReference type="GO" id="GO:0004672">
    <property type="term" value="F:protein kinase activity"/>
    <property type="evidence" value="ECO:0007669"/>
    <property type="project" value="InterPro"/>
</dbReference>
<dbReference type="InterPro" id="IPR008271">
    <property type="entry name" value="Ser/Thr_kinase_AS"/>
</dbReference>